<dbReference type="InterPro" id="IPR000160">
    <property type="entry name" value="GGDEF_dom"/>
</dbReference>
<sequence length="616" mass="70713">MTNHQATLYEIKKDLIDLWSKDTAFQSNTLWFEALKVTFHKNFGVENTDYLSYKNGEFMPLGEENSNSKKIMLKQFENIKEGSIKNKDLYINLFREKGYEKIDEIIIFVNDEDEILGIFLIESTEKWRNFSKTSSYIDLEKTVSHLIQMVRRMGLLISRENNFRQLFNTTELFNSTMDSQVILDGIIHTIADFYPSFDTELLLSQDYRELTKTYKLFNYKSERPSAVDAFVSGEMTIEDAVDLSEKIINVPIKGRQGIYGILQIMLPLDYIFSSSQRNFINMLANTAGSALENASLYDQAHRINEDLRLVNEVSRKLNSNMYFGEMIAYLKQQLLTAFRPSEIAFVFYNDLEICKITNMTSEFLLTANGKHYIDYTSQQLIAGKESVFDPSFSSTLKEEVLYESVIAIPITNHEQVVGFVLALHEDEYYFSFENFKLMQSLIGHSSLALANSMLREQLQELADKDYLTKLYARRYFDKFVEKSIELEEGGVLILIDIDDFKLVNDNYGHGIGDEVLKQISSYVLLEIAGKGIAARWGGEEFAVYLPGIDLHEGSYLAEKFVREIPLRTNPSVTLSCGVNGCMSNPEATFKDLFQYTDKALYTAKETGKNQVIINKA</sequence>
<gene>
    <name evidence="2" type="ORF">ACFSFY_03495</name>
</gene>
<accession>A0ABW4SDV6</accession>
<keyword evidence="3" id="KW-1185">Reference proteome</keyword>
<proteinExistence type="predicted"/>
<comment type="caution">
    <text evidence="2">The sequence shown here is derived from an EMBL/GenBank/DDBJ whole genome shotgun (WGS) entry which is preliminary data.</text>
</comment>
<dbReference type="Pfam" id="PF00990">
    <property type="entry name" value="GGDEF"/>
    <property type="match status" value="1"/>
</dbReference>
<dbReference type="SUPFAM" id="SSF55073">
    <property type="entry name" value="Nucleotide cyclase"/>
    <property type="match status" value="1"/>
</dbReference>
<reference evidence="3" key="1">
    <citation type="journal article" date="2019" name="Int. J. Syst. Evol. Microbiol.">
        <title>The Global Catalogue of Microorganisms (GCM) 10K type strain sequencing project: providing services to taxonomists for standard genome sequencing and annotation.</title>
        <authorList>
            <consortium name="The Broad Institute Genomics Platform"/>
            <consortium name="The Broad Institute Genome Sequencing Center for Infectious Disease"/>
            <person name="Wu L."/>
            <person name="Ma J."/>
        </authorList>
    </citation>
    <scope>NUCLEOTIDE SEQUENCE [LARGE SCALE GENOMIC DNA]</scope>
    <source>
        <strain evidence="3">CGMCC 4.7177</strain>
    </source>
</reference>
<keyword evidence="2" id="KW-0548">Nucleotidyltransferase</keyword>
<dbReference type="SUPFAM" id="SSF55781">
    <property type="entry name" value="GAF domain-like"/>
    <property type="match status" value="2"/>
</dbReference>
<dbReference type="GO" id="GO:0052621">
    <property type="term" value="F:diguanylate cyclase activity"/>
    <property type="evidence" value="ECO:0007669"/>
    <property type="project" value="UniProtKB-EC"/>
</dbReference>
<evidence type="ECO:0000313" key="2">
    <source>
        <dbReference type="EMBL" id="MFD1927124.1"/>
    </source>
</evidence>
<keyword evidence="2" id="KW-0808">Transferase</keyword>
<dbReference type="EC" id="2.7.7.65" evidence="2"/>
<dbReference type="NCBIfam" id="TIGR00254">
    <property type="entry name" value="GGDEF"/>
    <property type="match status" value="1"/>
</dbReference>
<organism evidence="2 3">
    <name type="scientific">Sporosarcina siberiensis</name>
    <dbReference type="NCBI Taxonomy" id="1365606"/>
    <lineage>
        <taxon>Bacteria</taxon>
        <taxon>Bacillati</taxon>
        <taxon>Bacillota</taxon>
        <taxon>Bacilli</taxon>
        <taxon>Bacillales</taxon>
        <taxon>Caryophanaceae</taxon>
        <taxon>Sporosarcina</taxon>
    </lineage>
</organism>
<dbReference type="Gene3D" id="3.30.450.40">
    <property type="match status" value="2"/>
</dbReference>
<dbReference type="PANTHER" id="PTHR45138">
    <property type="entry name" value="REGULATORY COMPONENTS OF SENSORY TRANSDUCTION SYSTEM"/>
    <property type="match status" value="1"/>
</dbReference>
<evidence type="ECO:0000313" key="3">
    <source>
        <dbReference type="Proteomes" id="UP001597218"/>
    </source>
</evidence>
<dbReference type="SMART" id="SM00267">
    <property type="entry name" value="GGDEF"/>
    <property type="match status" value="1"/>
</dbReference>
<dbReference type="Proteomes" id="UP001597218">
    <property type="component" value="Unassembled WGS sequence"/>
</dbReference>
<dbReference type="EMBL" id="JBHUGI010000006">
    <property type="protein sequence ID" value="MFD1927124.1"/>
    <property type="molecule type" value="Genomic_DNA"/>
</dbReference>
<dbReference type="InterPro" id="IPR050469">
    <property type="entry name" value="Diguanylate_Cyclase"/>
</dbReference>
<dbReference type="Gene3D" id="3.30.70.270">
    <property type="match status" value="1"/>
</dbReference>
<dbReference type="RefSeq" id="WP_381535779.1">
    <property type="nucleotide sequence ID" value="NZ_JBHUGI010000006.1"/>
</dbReference>
<dbReference type="InterPro" id="IPR029016">
    <property type="entry name" value="GAF-like_dom_sf"/>
</dbReference>
<dbReference type="CDD" id="cd01949">
    <property type="entry name" value="GGDEF"/>
    <property type="match status" value="1"/>
</dbReference>
<feature type="domain" description="GGDEF" evidence="1">
    <location>
        <begin position="488"/>
        <end position="616"/>
    </location>
</feature>
<protein>
    <submittedName>
        <fullName evidence="2">Diguanylate cyclase</fullName>
        <ecNumber evidence="2">2.7.7.65</ecNumber>
    </submittedName>
</protein>
<dbReference type="PANTHER" id="PTHR45138:SF9">
    <property type="entry name" value="DIGUANYLATE CYCLASE DGCM-RELATED"/>
    <property type="match status" value="1"/>
</dbReference>
<dbReference type="PROSITE" id="PS50887">
    <property type="entry name" value="GGDEF"/>
    <property type="match status" value="1"/>
</dbReference>
<dbReference type="InterPro" id="IPR029787">
    <property type="entry name" value="Nucleotide_cyclase"/>
</dbReference>
<evidence type="ECO:0000259" key="1">
    <source>
        <dbReference type="PROSITE" id="PS50887"/>
    </source>
</evidence>
<name>A0ABW4SDV6_9BACL</name>
<dbReference type="InterPro" id="IPR043128">
    <property type="entry name" value="Rev_trsase/Diguanyl_cyclase"/>
</dbReference>